<evidence type="ECO:0000313" key="2">
    <source>
        <dbReference type="EMBL" id="MFC6315073.1"/>
    </source>
</evidence>
<gene>
    <name evidence="2" type="ORF">ACFQHW_05740</name>
</gene>
<dbReference type="Proteomes" id="UP001596310">
    <property type="component" value="Unassembled WGS sequence"/>
</dbReference>
<proteinExistence type="predicted"/>
<sequence>MKVFVIGAHGQIGQRTVEKLAAQGDQVTAGVRKPATQAVSTAKNVSYVAFDLDWPVAKMTPVLEHQDVVIFTAGSAGQELLKIDLDGAIKTMNATEKAGVKRYLLVSSVDANHAEKWSGSLHNYFIAKHYADEWLTHRTHLDYVIIRPVALTNDAGSGDVNLDKGSDLSASVSRDNVADLLVKLTHRPELKRLEITVSDGSKSLDRAIDELSSAAWDL</sequence>
<keyword evidence="3" id="KW-1185">Reference proteome</keyword>
<dbReference type="InterPro" id="IPR036291">
    <property type="entry name" value="NAD(P)-bd_dom_sf"/>
</dbReference>
<name>A0ABW1UPV4_9LACO</name>
<comment type="caution">
    <text evidence="2">The sequence shown here is derived from an EMBL/GenBank/DDBJ whole genome shotgun (WGS) entry which is preliminary data.</text>
</comment>
<evidence type="ECO:0000313" key="3">
    <source>
        <dbReference type="Proteomes" id="UP001596310"/>
    </source>
</evidence>
<protein>
    <submittedName>
        <fullName evidence="2">SDR family oxidoreductase</fullName>
    </submittedName>
</protein>
<dbReference type="SUPFAM" id="SSF51735">
    <property type="entry name" value="NAD(P)-binding Rossmann-fold domains"/>
    <property type="match status" value="1"/>
</dbReference>
<accession>A0ABW1UPV4</accession>
<dbReference type="CDD" id="cd05243">
    <property type="entry name" value="SDR_a5"/>
    <property type="match status" value="1"/>
</dbReference>
<dbReference type="PANTHER" id="PTHR15020:SF50">
    <property type="entry name" value="UPF0659 PROTEIN YMR090W"/>
    <property type="match status" value="1"/>
</dbReference>
<dbReference type="InterPro" id="IPR016040">
    <property type="entry name" value="NAD(P)-bd_dom"/>
</dbReference>
<dbReference type="PANTHER" id="PTHR15020">
    <property type="entry name" value="FLAVIN REDUCTASE-RELATED"/>
    <property type="match status" value="1"/>
</dbReference>
<dbReference type="RefSeq" id="WP_125596097.1">
    <property type="nucleotide sequence ID" value="NZ_JBHSSM010000015.1"/>
</dbReference>
<dbReference type="Gene3D" id="3.40.50.720">
    <property type="entry name" value="NAD(P)-binding Rossmann-like Domain"/>
    <property type="match status" value="1"/>
</dbReference>
<organism evidence="2 3">
    <name type="scientific">Lapidilactobacillus achengensis</name>
    <dbReference type="NCBI Taxonomy" id="2486000"/>
    <lineage>
        <taxon>Bacteria</taxon>
        <taxon>Bacillati</taxon>
        <taxon>Bacillota</taxon>
        <taxon>Bacilli</taxon>
        <taxon>Lactobacillales</taxon>
        <taxon>Lactobacillaceae</taxon>
        <taxon>Lapidilactobacillus</taxon>
    </lineage>
</organism>
<evidence type="ECO:0000259" key="1">
    <source>
        <dbReference type="Pfam" id="PF13460"/>
    </source>
</evidence>
<feature type="domain" description="NAD(P)-binding" evidence="1">
    <location>
        <begin position="7"/>
        <end position="188"/>
    </location>
</feature>
<dbReference type="Pfam" id="PF13460">
    <property type="entry name" value="NAD_binding_10"/>
    <property type="match status" value="1"/>
</dbReference>
<reference evidence="3" key="1">
    <citation type="journal article" date="2019" name="Int. J. Syst. Evol. Microbiol.">
        <title>The Global Catalogue of Microorganisms (GCM) 10K type strain sequencing project: providing services to taxonomists for standard genome sequencing and annotation.</title>
        <authorList>
            <consortium name="The Broad Institute Genomics Platform"/>
            <consortium name="The Broad Institute Genome Sequencing Center for Infectious Disease"/>
            <person name="Wu L."/>
            <person name="Ma J."/>
        </authorList>
    </citation>
    <scope>NUCLEOTIDE SEQUENCE [LARGE SCALE GENOMIC DNA]</scope>
    <source>
        <strain evidence="3">CCM 8897</strain>
    </source>
</reference>
<dbReference type="EMBL" id="JBHSSM010000015">
    <property type="protein sequence ID" value="MFC6315073.1"/>
    <property type="molecule type" value="Genomic_DNA"/>
</dbReference>